<dbReference type="InterPro" id="IPR003721">
    <property type="entry name" value="Pantoate_ligase"/>
</dbReference>
<dbReference type="NCBIfam" id="TIGR00125">
    <property type="entry name" value="cyt_tran_rel"/>
    <property type="match status" value="1"/>
</dbReference>
<evidence type="ECO:0000256" key="12">
    <source>
        <dbReference type="ARBA" id="ARBA00048258"/>
    </source>
</evidence>
<dbReference type="GO" id="GO:0005524">
    <property type="term" value="F:ATP binding"/>
    <property type="evidence" value="ECO:0007669"/>
    <property type="project" value="UniProtKB-KW"/>
</dbReference>
<dbReference type="AlphaFoldDB" id="A0A840IGV2"/>
<comment type="function">
    <text evidence="13 15">Catalyzes the condensation of pantoate with beta-alanine in an ATP-dependent reaction via a pantoyl-adenylate intermediate.</text>
</comment>
<dbReference type="InterPro" id="IPR042176">
    <property type="entry name" value="Pantoate_ligase_C"/>
</dbReference>
<dbReference type="FunFam" id="3.40.50.620:FF:000114">
    <property type="entry name" value="Pantothenate synthetase"/>
    <property type="match status" value="1"/>
</dbReference>
<evidence type="ECO:0000256" key="2">
    <source>
        <dbReference type="ARBA" id="ARBA00004990"/>
    </source>
</evidence>
<evidence type="ECO:0000256" key="15">
    <source>
        <dbReference type="HAMAP-Rule" id="MF_00158"/>
    </source>
</evidence>
<evidence type="ECO:0000256" key="14">
    <source>
        <dbReference type="ARBA" id="ARBA00077433"/>
    </source>
</evidence>
<organism evidence="16 17">
    <name type="scientific">Conexibacter arvalis</name>
    <dbReference type="NCBI Taxonomy" id="912552"/>
    <lineage>
        <taxon>Bacteria</taxon>
        <taxon>Bacillati</taxon>
        <taxon>Actinomycetota</taxon>
        <taxon>Thermoleophilia</taxon>
        <taxon>Solirubrobacterales</taxon>
        <taxon>Conexibacteraceae</taxon>
        <taxon>Conexibacter</taxon>
    </lineage>
</organism>
<dbReference type="InterPro" id="IPR004821">
    <property type="entry name" value="Cyt_trans-like"/>
</dbReference>
<feature type="binding site" evidence="15">
    <location>
        <position position="63"/>
    </location>
    <ligand>
        <name>(R)-pantoate</name>
        <dbReference type="ChEBI" id="CHEBI:15980"/>
    </ligand>
</feature>
<name>A0A840IGV2_9ACTN</name>
<dbReference type="InterPro" id="IPR014729">
    <property type="entry name" value="Rossmann-like_a/b/a_fold"/>
</dbReference>
<comment type="pathway">
    <text evidence="2 15">Cofactor biosynthesis; (R)-pantothenate biosynthesis; (R)-pantothenate from (R)-pantoate and beta-alanine: step 1/1.</text>
</comment>
<dbReference type="RefSeq" id="WP_221243145.1">
    <property type="nucleotide sequence ID" value="NZ_JACHNU010000005.1"/>
</dbReference>
<evidence type="ECO:0000256" key="7">
    <source>
        <dbReference type="ARBA" id="ARBA00022598"/>
    </source>
</evidence>
<dbReference type="EMBL" id="JACHNU010000005">
    <property type="protein sequence ID" value="MBB4664009.1"/>
    <property type="molecule type" value="Genomic_DNA"/>
</dbReference>
<evidence type="ECO:0000256" key="8">
    <source>
        <dbReference type="ARBA" id="ARBA00022655"/>
    </source>
</evidence>
<keyword evidence="9 15" id="KW-0547">Nucleotide-binding</keyword>
<dbReference type="PANTHER" id="PTHR21299:SF1">
    <property type="entry name" value="PANTOATE--BETA-ALANINE LIGASE"/>
    <property type="match status" value="1"/>
</dbReference>
<evidence type="ECO:0000256" key="1">
    <source>
        <dbReference type="ARBA" id="ARBA00004496"/>
    </source>
</evidence>
<dbReference type="GO" id="GO:0004592">
    <property type="term" value="F:pantoate-beta-alanine ligase activity"/>
    <property type="evidence" value="ECO:0007669"/>
    <property type="project" value="UniProtKB-UniRule"/>
</dbReference>
<evidence type="ECO:0000313" key="17">
    <source>
        <dbReference type="Proteomes" id="UP000585272"/>
    </source>
</evidence>
<comment type="similarity">
    <text evidence="3 15">Belongs to the pantothenate synthetase family.</text>
</comment>
<feature type="binding site" evidence="15">
    <location>
        <begin position="32"/>
        <end position="39"/>
    </location>
    <ligand>
        <name>ATP</name>
        <dbReference type="ChEBI" id="CHEBI:30616"/>
    </ligand>
</feature>
<comment type="caution">
    <text evidence="16">The sequence shown here is derived from an EMBL/GenBank/DDBJ whole genome shotgun (WGS) entry which is preliminary data.</text>
</comment>
<dbReference type="EC" id="6.3.2.1" evidence="4 15"/>
<reference evidence="16 17" key="1">
    <citation type="submission" date="2020-08" db="EMBL/GenBank/DDBJ databases">
        <title>Genomic Encyclopedia of Archaeal and Bacterial Type Strains, Phase II (KMG-II): from individual species to whole genera.</title>
        <authorList>
            <person name="Goeker M."/>
        </authorList>
    </citation>
    <scope>NUCLEOTIDE SEQUENCE [LARGE SCALE GENOMIC DNA]</scope>
    <source>
        <strain evidence="16 17">DSM 23288</strain>
    </source>
</reference>
<keyword evidence="8 15" id="KW-0566">Pantothenate biosynthesis</keyword>
<evidence type="ECO:0000256" key="10">
    <source>
        <dbReference type="ARBA" id="ARBA00022840"/>
    </source>
</evidence>
<dbReference type="UniPathway" id="UPA00028">
    <property type="reaction ID" value="UER00005"/>
</dbReference>
<dbReference type="NCBIfam" id="TIGR00018">
    <property type="entry name" value="panC"/>
    <property type="match status" value="1"/>
</dbReference>
<evidence type="ECO:0000256" key="9">
    <source>
        <dbReference type="ARBA" id="ARBA00022741"/>
    </source>
</evidence>
<sequence>MSLRIVRTVAELRALLDPARRAGQRIGLVPTMGAFHDGHRSLMERAAGTCDLVVVSLFVNPTQFAPTEDLSAYPRDEARDAAIAEGAGVGVLFAPGVEEVYPDGFATTVSVRGLTDGLEGARRPGHFDGVATVVAKLLNMVQPTVAFFGQKDAQQALVIRRLVRDLDLPVRIEVCPTVREPDGLAMSSRNAYLGPEDRARAVGLSRALAAGERAIAGGERDPDRIAEIGRAVLADHGIEPEYFAVVSERALTPVAWIEDDVLLAVAARVGPARLIDNTPVTISNGVPERA</sequence>
<evidence type="ECO:0000256" key="11">
    <source>
        <dbReference type="ARBA" id="ARBA00032806"/>
    </source>
</evidence>
<evidence type="ECO:0000256" key="3">
    <source>
        <dbReference type="ARBA" id="ARBA00009256"/>
    </source>
</evidence>
<comment type="miscellaneous">
    <text evidence="15">The reaction proceeds by a bi uni uni bi ping pong mechanism.</text>
</comment>
<feature type="active site" description="Proton donor" evidence="15">
    <location>
        <position position="39"/>
    </location>
</feature>
<evidence type="ECO:0000256" key="5">
    <source>
        <dbReference type="ARBA" id="ARBA00014155"/>
    </source>
</evidence>
<keyword evidence="7 15" id="KW-0436">Ligase</keyword>
<proteinExistence type="inferred from homology"/>
<dbReference type="Gene3D" id="3.30.1300.10">
    <property type="entry name" value="Pantoate-beta-alanine ligase, C-terminal domain"/>
    <property type="match status" value="1"/>
</dbReference>
<keyword evidence="10 15" id="KW-0067">ATP-binding</keyword>
<feature type="binding site" evidence="15">
    <location>
        <position position="63"/>
    </location>
    <ligand>
        <name>beta-alanine</name>
        <dbReference type="ChEBI" id="CHEBI:57966"/>
    </ligand>
</feature>
<dbReference type="HAMAP" id="MF_00158">
    <property type="entry name" value="PanC"/>
    <property type="match status" value="1"/>
</dbReference>
<comment type="catalytic activity">
    <reaction evidence="12 15">
        <text>(R)-pantoate + beta-alanine + ATP = (R)-pantothenate + AMP + diphosphate + H(+)</text>
        <dbReference type="Rhea" id="RHEA:10912"/>
        <dbReference type="ChEBI" id="CHEBI:15378"/>
        <dbReference type="ChEBI" id="CHEBI:15980"/>
        <dbReference type="ChEBI" id="CHEBI:29032"/>
        <dbReference type="ChEBI" id="CHEBI:30616"/>
        <dbReference type="ChEBI" id="CHEBI:33019"/>
        <dbReference type="ChEBI" id="CHEBI:57966"/>
        <dbReference type="ChEBI" id="CHEBI:456215"/>
        <dbReference type="EC" id="6.3.2.1"/>
    </reaction>
</comment>
<dbReference type="GO" id="GO:0005829">
    <property type="term" value="C:cytosol"/>
    <property type="evidence" value="ECO:0007669"/>
    <property type="project" value="TreeGrafter"/>
</dbReference>
<dbReference type="PANTHER" id="PTHR21299">
    <property type="entry name" value="CYTIDYLATE KINASE/PANTOATE-BETA-ALANINE LIGASE"/>
    <property type="match status" value="1"/>
</dbReference>
<evidence type="ECO:0000256" key="6">
    <source>
        <dbReference type="ARBA" id="ARBA00022490"/>
    </source>
</evidence>
<feature type="binding site" evidence="15">
    <location>
        <begin position="149"/>
        <end position="152"/>
    </location>
    <ligand>
        <name>ATP</name>
        <dbReference type="ChEBI" id="CHEBI:30616"/>
    </ligand>
</feature>
<dbReference type="Gene3D" id="3.40.50.620">
    <property type="entry name" value="HUPs"/>
    <property type="match status" value="1"/>
</dbReference>
<evidence type="ECO:0000313" key="16">
    <source>
        <dbReference type="EMBL" id="MBB4664009.1"/>
    </source>
</evidence>
<feature type="binding site" evidence="15">
    <location>
        <begin position="186"/>
        <end position="189"/>
    </location>
    <ligand>
        <name>ATP</name>
        <dbReference type="ChEBI" id="CHEBI:30616"/>
    </ligand>
</feature>
<feature type="binding site" evidence="15">
    <location>
        <position position="178"/>
    </location>
    <ligand>
        <name>ATP</name>
        <dbReference type="ChEBI" id="CHEBI:30616"/>
    </ligand>
</feature>
<dbReference type="GO" id="GO:0015940">
    <property type="term" value="P:pantothenate biosynthetic process"/>
    <property type="evidence" value="ECO:0007669"/>
    <property type="project" value="UniProtKB-UniRule"/>
</dbReference>
<evidence type="ECO:0000256" key="4">
    <source>
        <dbReference type="ARBA" id="ARBA00012219"/>
    </source>
</evidence>
<dbReference type="CDD" id="cd00560">
    <property type="entry name" value="PanC"/>
    <property type="match status" value="1"/>
</dbReference>
<keyword evidence="6 15" id="KW-0963">Cytoplasm</keyword>
<dbReference type="SUPFAM" id="SSF52374">
    <property type="entry name" value="Nucleotidylyl transferase"/>
    <property type="match status" value="1"/>
</dbReference>
<dbReference type="Pfam" id="PF02569">
    <property type="entry name" value="Pantoate_ligase"/>
    <property type="match status" value="1"/>
</dbReference>
<keyword evidence="17" id="KW-1185">Reference proteome</keyword>
<evidence type="ECO:0000256" key="13">
    <source>
        <dbReference type="ARBA" id="ARBA00055042"/>
    </source>
</evidence>
<dbReference type="Proteomes" id="UP000585272">
    <property type="component" value="Unassembled WGS sequence"/>
</dbReference>
<accession>A0A840IGV2</accession>
<protein>
    <recommendedName>
        <fullName evidence="5 15">Pantothenate synthetase</fullName>
        <shortName evidence="15">PS</shortName>
        <ecNumber evidence="4 15">6.3.2.1</ecNumber>
    </recommendedName>
    <alternativeName>
        <fullName evidence="14 15">Pantoate--beta-alanine ligase</fullName>
    </alternativeName>
    <alternativeName>
        <fullName evidence="11 15">Pantoate-activating enzyme</fullName>
    </alternativeName>
</protein>
<gene>
    <name evidence="15" type="primary">panC</name>
    <name evidence="16" type="ORF">BDZ31_003610</name>
</gene>
<comment type="subunit">
    <text evidence="15">Homodimer.</text>
</comment>
<comment type="subcellular location">
    <subcellularLocation>
        <location evidence="1 15">Cytoplasm</location>
    </subcellularLocation>
</comment>
<feature type="binding site" evidence="15">
    <location>
        <position position="155"/>
    </location>
    <ligand>
        <name>(R)-pantoate</name>
        <dbReference type="ChEBI" id="CHEBI:15980"/>
    </ligand>
</feature>